<dbReference type="GO" id="GO:0016627">
    <property type="term" value="F:oxidoreductase activity, acting on the CH-CH group of donors"/>
    <property type="evidence" value="ECO:0007669"/>
    <property type="project" value="TreeGrafter"/>
</dbReference>
<dbReference type="STRING" id="145854.GA0074692_3926"/>
<keyword evidence="1" id="KW-0560">Oxidoreductase</keyword>
<dbReference type="AlphaFoldDB" id="A0A1C6SZM8"/>
<name>A0A1C6SZM8_9ACTN</name>
<dbReference type="SUPFAM" id="SSF50475">
    <property type="entry name" value="FMN-binding split barrel"/>
    <property type="match status" value="1"/>
</dbReference>
<dbReference type="Gene3D" id="2.30.110.10">
    <property type="entry name" value="Electron Transport, Fmn-binding Protein, Chain A"/>
    <property type="match status" value="1"/>
</dbReference>
<dbReference type="PANTHER" id="PTHR35176:SF6">
    <property type="entry name" value="HEME OXYGENASE HI_0854-RELATED"/>
    <property type="match status" value="1"/>
</dbReference>
<evidence type="ECO:0000313" key="3">
    <source>
        <dbReference type="Proteomes" id="UP000198959"/>
    </source>
</evidence>
<proteinExistence type="predicted"/>
<dbReference type="InterPro" id="IPR012349">
    <property type="entry name" value="Split_barrel_FMN-bd"/>
</dbReference>
<organism evidence="2 3">
    <name type="scientific">Micromonospora pallida</name>
    <dbReference type="NCBI Taxonomy" id="145854"/>
    <lineage>
        <taxon>Bacteria</taxon>
        <taxon>Bacillati</taxon>
        <taxon>Actinomycetota</taxon>
        <taxon>Actinomycetes</taxon>
        <taxon>Micromonosporales</taxon>
        <taxon>Micromonosporaceae</taxon>
        <taxon>Micromonospora</taxon>
    </lineage>
</organism>
<sequence>MSGWAAILVDMAWWSDLVDEEPDFAERVRARFAVRKHGTMATLRRDGSPRISGTEFQFEDGDLRLGGMPGALKALDLRRDPRVALHCPTEDTPEDDPSSWGGDAKIAGIAHELPAPEDGSHRFRIELTEAVLTRVGQPADHLVIESWHPGRGLRSQRRH</sequence>
<accession>A0A1C6SZM8</accession>
<dbReference type="EMBL" id="FMHW01000002">
    <property type="protein sequence ID" value="SCL34792.1"/>
    <property type="molecule type" value="Genomic_DNA"/>
</dbReference>
<dbReference type="Proteomes" id="UP000198959">
    <property type="component" value="Unassembled WGS sequence"/>
</dbReference>
<gene>
    <name evidence="2" type="ORF">GA0074692_3926</name>
</gene>
<dbReference type="InterPro" id="IPR052019">
    <property type="entry name" value="F420H2_bilvrd_red/Heme_oxyg"/>
</dbReference>
<dbReference type="GO" id="GO:0070967">
    <property type="term" value="F:coenzyme F420 binding"/>
    <property type="evidence" value="ECO:0007669"/>
    <property type="project" value="TreeGrafter"/>
</dbReference>
<dbReference type="PANTHER" id="PTHR35176">
    <property type="entry name" value="HEME OXYGENASE HI_0854-RELATED"/>
    <property type="match status" value="1"/>
</dbReference>
<keyword evidence="3" id="KW-1185">Reference proteome</keyword>
<protein>
    <submittedName>
        <fullName evidence="2">Pyridoxamine 5'-phosphate oxidase</fullName>
    </submittedName>
</protein>
<reference evidence="3" key="1">
    <citation type="submission" date="2016-06" db="EMBL/GenBank/DDBJ databases">
        <authorList>
            <person name="Varghese N."/>
            <person name="Submissions Spin"/>
        </authorList>
    </citation>
    <scope>NUCLEOTIDE SEQUENCE [LARGE SCALE GENOMIC DNA]</scope>
    <source>
        <strain evidence="3">DSM 43817</strain>
    </source>
</reference>
<evidence type="ECO:0000313" key="2">
    <source>
        <dbReference type="EMBL" id="SCL34792.1"/>
    </source>
</evidence>
<dbReference type="GO" id="GO:0005829">
    <property type="term" value="C:cytosol"/>
    <property type="evidence" value="ECO:0007669"/>
    <property type="project" value="TreeGrafter"/>
</dbReference>
<evidence type="ECO:0000256" key="1">
    <source>
        <dbReference type="ARBA" id="ARBA00023002"/>
    </source>
</evidence>